<protein>
    <submittedName>
        <fullName evidence="5">GNAT family N-acetyltransferase</fullName>
    </submittedName>
</protein>
<dbReference type="SUPFAM" id="SSF55729">
    <property type="entry name" value="Acyl-CoA N-acyltransferases (Nat)"/>
    <property type="match status" value="1"/>
</dbReference>
<evidence type="ECO:0000259" key="4">
    <source>
        <dbReference type="PROSITE" id="PS51186"/>
    </source>
</evidence>
<dbReference type="PROSITE" id="PS51186">
    <property type="entry name" value="GNAT"/>
    <property type="match status" value="1"/>
</dbReference>
<dbReference type="PANTHER" id="PTHR43877">
    <property type="entry name" value="AMINOALKYLPHOSPHONATE N-ACETYLTRANSFERASE-RELATED-RELATED"/>
    <property type="match status" value="1"/>
</dbReference>
<feature type="domain" description="N-acetyltransferase" evidence="4">
    <location>
        <begin position="19"/>
        <end position="167"/>
    </location>
</feature>
<organism evidence="5 6">
    <name type="scientific">Nocardioides marinquilinus</name>
    <dbReference type="NCBI Taxonomy" id="1210400"/>
    <lineage>
        <taxon>Bacteria</taxon>
        <taxon>Bacillati</taxon>
        <taxon>Actinomycetota</taxon>
        <taxon>Actinomycetes</taxon>
        <taxon>Propionibacteriales</taxon>
        <taxon>Nocardioidaceae</taxon>
        <taxon>Nocardioides</taxon>
    </lineage>
</organism>
<evidence type="ECO:0000256" key="1">
    <source>
        <dbReference type="ARBA" id="ARBA00022679"/>
    </source>
</evidence>
<accession>A0ABP9PWQ2</accession>
<dbReference type="Proteomes" id="UP001500221">
    <property type="component" value="Unassembled WGS sequence"/>
</dbReference>
<sequence>MRPPEPDADPGSDPDTGQVVVRPATVADLPAVSRVHLASRAAAPMPPSVHDDSEHLPFLIGRLEAGEELWVAEDDGDPGGVVAYVRLTDTWLDDLYVAPHRAGQGLGSMLLDLAKARRPSGFSLWVFESNAPARAFYARHGLLEREHTDGAENEEHEPDLRMEWPGATA</sequence>
<comment type="caution">
    <text evidence="5">The sequence shown here is derived from an EMBL/GenBank/DDBJ whole genome shotgun (WGS) entry which is preliminary data.</text>
</comment>
<dbReference type="EMBL" id="BAABKG010000003">
    <property type="protein sequence ID" value="GAA5151108.1"/>
    <property type="molecule type" value="Genomic_DNA"/>
</dbReference>
<name>A0ABP9PWQ2_9ACTN</name>
<dbReference type="Pfam" id="PF00583">
    <property type="entry name" value="Acetyltransf_1"/>
    <property type="match status" value="1"/>
</dbReference>
<dbReference type="InterPro" id="IPR050832">
    <property type="entry name" value="Bact_Acetyltransf"/>
</dbReference>
<feature type="region of interest" description="Disordered" evidence="3">
    <location>
        <begin position="147"/>
        <end position="169"/>
    </location>
</feature>
<dbReference type="CDD" id="cd04301">
    <property type="entry name" value="NAT_SF"/>
    <property type="match status" value="1"/>
</dbReference>
<dbReference type="Gene3D" id="3.40.630.30">
    <property type="match status" value="1"/>
</dbReference>
<evidence type="ECO:0000313" key="6">
    <source>
        <dbReference type="Proteomes" id="UP001500221"/>
    </source>
</evidence>
<evidence type="ECO:0000256" key="2">
    <source>
        <dbReference type="ARBA" id="ARBA00023315"/>
    </source>
</evidence>
<evidence type="ECO:0000313" key="5">
    <source>
        <dbReference type="EMBL" id="GAA5151108.1"/>
    </source>
</evidence>
<dbReference type="InterPro" id="IPR016181">
    <property type="entry name" value="Acyl_CoA_acyltransferase"/>
</dbReference>
<dbReference type="RefSeq" id="WP_345459919.1">
    <property type="nucleotide sequence ID" value="NZ_BAABKG010000003.1"/>
</dbReference>
<keyword evidence="6" id="KW-1185">Reference proteome</keyword>
<evidence type="ECO:0000256" key="3">
    <source>
        <dbReference type="SAM" id="MobiDB-lite"/>
    </source>
</evidence>
<keyword evidence="2" id="KW-0012">Acyltransferase</keyword>
<keyword evidence="1" id="KW-0808">Transferase</keyword>
<proteinExistence type="predicted"/>
<gene>
    <name evidence="5" type="ORF">GCM10023340_29430</name>
</gene>
<dbReference type="InterPro" id="IPR000182">
    <property type="entry name" value="GNAT_dom"/>
</dbReference>
<reference evidence="6" key="1">
    <citation type="journal article" date="2019" name="Int. J. Syst. Evol. Microbiol.">
        <title>The Global Catalogue of Microorganisms (GCM) 10K type strain sequencing project: providing services to taxonomists for standard genome sequencing and annotation.</title>
        <authorList>
            <consortium name="The Broad Institute Genomics Platform"/>
            <consortium name="The Broad Institute Genome Sequencing Center for Infectious Disease"/>
            <person name="Wu L."/>
            <person name="Ma J."/>
        </authorList>
    </citation>
    <scope>NUCLEOTIDE SEQUENCE [LARGE SCALE GENOMIC DNA]</scope>
    <source>
        <strain evidence="6">JCM 18459</strain>
    </source>
</reference>